<dbReference type="PANTHER" id="PTHR21398:SF1">
    <property type="entry name" value="FI03705P"/>
    <property type="match status" value="1"/>
</dbReference>
<sequence>MFTIGLTAGQAWELPSRSTLSDKFEDYHRRSRRQLYRKVELLLASRGKDGKACVLKAICRAAMRSRTEIGKRPFMEEIMHAVFK</sequence>
<name>A0A0L7RAD1_9HYME</name>
<evidence type="ECO:0000313" key="1">
    <source>
        <dbReference type="EMBL" id="KOC67804.1"/>
    </source>
</evidence>
<keyword evidence="2" id="KW-1185">Reference proteome</keyword>
<reference evidence="1 2" key="1">
    <citation type="submission" date="2015-07" db="EMBL/GenBank/DDBJ databases">
        <title>The genome of Habropoda laboriosa.</title>
        <authorList>
            <person name="Pan H."/>
            <person name="Kapheim K."/>
        </authorList>
    </citation>
    <scope>NUCLEOTIDE SEQUENCE [LARGE SCALE GENOMIC DNA]</scope>
    <source>
        <strain evidence="1">0110345459</strain>
    </source>
</reference>
<dbReference type="Proteomes" id="UP000053825">
    <property type="component" value="Unassembled WGS sequence"/>
</dbReference>
<proteinExistence type="predicted"/>
<organism evidence="1 2">
    <name type="scientific">Habropoda laboriosa</name>
    <dbReference type="NCBI Taxonomy" id="597456"/>
    <lineage>
        <taxon>Eukaryota</taxon>
        <taxon>Metazoa</taxon>
        <taxon>Ecdysozoa</taxon>
        <taxon>Arthropoda</taxon>
        <taxon>Hexapoda</taxon>
        <taxon>Insecta</taxon>
        <taxon>Pterygota</taxon>
        <taxon>Neoptera</taxon>
        <taxon>Endopterygota</taxon>
        <taxon>Hymenoptera</taxon>
        <taxon>Apocrita</taxon>
        <taxon>Aculeata</taxon>
        <taxon>Apoidea</taxon>
        <taxon>Anthophila</taxon>
        <taxon>Apidae</taxon>
        <taxon>Habropoda</taxon>
    </lineage>
</organism>
<dbReference type="InterPro" id="IPR006631">
    <property type="entry name" value="DM4_12"/>
</dbReference>
<dbReference type="PANTHER" id="PTHR21398">
    <property type="entry name" value="AGAP007094-PA"/>
    <property type="match status" value="1"/>
</dbReference>
<dbReference type="Pfam" id="PF07841">
    <property type="entry name" value="DM4_12"/>
    <property type="match status" value="1"/>
</dbReference>
<dbReference type="EMBL" id="KQ414618">
    <property type="protein sequence ID" value="KOC67804.1"/>
    <property type="molecule type" value="Genomic_DNA"/>
</dbReference>
<gene>
    <name evidence="1" type="ORF">WH47_12134</name>
</gene>
<protein>
    <submittedName>
        <fullName evidence="1">Uncharacterized protein</fullName>
    </submittedName>
</protein>
<dbReference type="OrthoDB" id="6617264at2759"/>
<accession>A0A0L7RAD1</accession>
<evidence type="ECO:0000313" key="2">
    <source>
        <dbReference type="Proteomes" id="UP000053825"/>
    </source>
</evidence>
<dbReference type="AlphaFoldDB" id="A0A0L7RAD1"/>